<feature type="transmembrane region" description="Helical" evidence="1">
    <location>
        <begin position="56"/>
        <end position="78"/>
    </location>
</feature>
<feature type="transmembrane region" description="Helical" evidence="1">
    <location>
        <begin position="126"/>
        <end position="147"/>
    </location>
</feature>
<dbReference type="PhylomeDB" id="B3S170"/>
<gene>
    <name evidence="2" type="ORF">TRIADDRAFT_64090</name>
</gene>
<dbReference type="HOGENOM" id="CLU_1456273_0_0_1"/>
<dbReference type="InParanoid" id="B3S170"/>
<dbReference type="Proteomes" id="UP000009022">
    <property type="component" value="Unassembled WGS sequence"/>
</dbReference>
<feature type="transmembrane region" description="Helical" evidence="1">
    <location>
        <begin position="22"/>
        <end position="44"/>
    </location>
</feature>
<evidence type="ECO:0000313" key="3">
    <source>
        <dbReference type="Proteomes" id="UP000009022"/>
    </source>
</evidence>
<evidence type="ECO:0000256" key="1">
    <source>
        <dbReference type="SAM" id="Phobius"/>
    </source>
</evidence>
<keyword evidence="1" id="KW-0812">Transmembrane</keyword>
<evidence type="ECO:0000313" key="2">
    <source>
        <dbReference type="EMBL" id="EDV23188.1"/>
    </source>
</evidence>
<protein>
    <submittedName>
        <fullName evidence="2">Expressed protein</fullName>
    </submittedName>
</protein>
<reference evidence="2 3" key="1">
    <citation type="journal article" date="2008" name="Nature">
        <title>The Trichoplax genome and the nature of placozoans.</title>
        <authorList>
            <person name="Srivastava M."/>
            <person name="Begovic E."/>
            <person name="Chapman J."/>
            <person name="Putnam N.H."/>
            <person name="Hellsten U."/>
            <person name="Kawashima T."/>
            <person name="Kuo A."/>
            <person name="Mitros T."/>
            <person name="Salamov A."/>
            <person name="Carpenter M.L."/>
            <person name="Signorovitch A.Y."/>
            <person name="Moreno M.A."/>
            <person name="Kamm K."/>
            <person name="Grimwood J."/>
            <person name="Schmutz J."/>
            <person name="Shapiro H."/>
            <person name="Grigoriev I.V."/>
            <person name="Buss L.W."/>
            <person name="Schierwater B."/>
            <person name="Dellaporta S.L."/>
            <person name="Rokhsar D.S."/>
        </authorList>
    </citation>
    <scope>NUCLEOTIDE SEQUENCE [LARGE SCALE GENOMIC DNA]</scope>
    <source>
        <strain evidence="2 3">Grell-BS-1999</strain>
    </source>
</reference>
<dbReference type="AlphaFoldDB" id="B3S170"/>
<name>B3S170_TRIAD</name>
<keyword evidence="1" id="KW-0472">Membrane</keyword>
<feature type="transmembrane region" description="Helical" evidence="1">
    <location>
        <begin position="90"/>
        <end position="114"/>
    </location>
</feature>
<keyword evidence="3" id="KW-1185">Reference proteome</keyword>
<dbReference type="CTD" id="6755311"/>
<organism evidence="2 3">
    <name type="scientific">Trichoplax adhaerens</name>
    <name type="common">Trichoplax reptans</name>
    <dbReference type="NCBI Taxonomy" id="10228"/>
    <lineage>
        <taxon>Eukaryota</taxon>
        <taxon>Metazoa</taxon>
        <taxon>Placozoa</taxon>
        <taxon>Uniplacotomia</taxon>
        <taxon>Trichoplacea</taxon>
        <taxon>Trichoplacidae</taxon>
        <taxon>Trichoplax</taxon>
    </lineage>
</organism>
<dbReference type="KEGG" id="tad:TRIADDRAFT_64090"/>
<accession>B3S170</accession>
<keyword evidence="1" id="KW-1133">Transmembrane helix</keyword>
<sequence length="186" mass="20330">MADQSASLNQLFRQRIAGYMKAILIFNSCKLAASIGALVSAVFIRLNLPGILAYYYVLPLVGASVTFIASAAVVYMFISDERKEHFISNVILYRIGIIVCQIPLAVGFGLNIYLVSISSYAYIPSIVYLVFSGLIIFFLGIGSSVCMRRVYAIKWLMLINSARNTVPASANQYPPGYGFSTPSPSV</sequence>
<dbReference type="EMBL" id="DS985247">
    <property type="protein sequence ID" value="EDV23188.1"/>
    <property type="molecule type" value="Genomic_DNA"/>
</dbReference>
<dbReference type="RefSeq" id="XP_002114098.1">
    <property type="nucleotide sequence ID" value="XM_002114062.1"/>
</dbReference>
<proteinExistence type="predicted"/>
<dbReference type="GeneID" id="6755311"/>